<keyword evidence="2" id="KW-0812">Transmembrane</keyword>
<proteinExistence type="predicted"/>
<evidence type="ECO:0000256" key="2">
    <source>
        <dbReference type="SAM" id="Phobius"/>
    </source>
</evidence>
<sequence>MVEHLHYPFLLLTHVICADGQIHSEEAKALHALANQIEINEATQAEVDKILSQELDCLSVREIAGKIPVNQQEETMRQVLAIAHVDGYYAPLEKQLVEEVCQVWNWSLGKVNNILKPATFQQFPGLSAKQKEEEPELSFAARVLKNEQKSPLSRALIGFIKDIAPETLGQTIKRVEREVLLSGPEYDEAIARCAKISREDYAFTESALQSSRKALERLEQDLGSILEKLRRSNQGKAKNGSAQEVAEQLEQSRKALTDEILRQLESLNASLKAKQRALNHFSIAFMGKTKAGKSTLHAIVTGEGWEAIGVGKQRTTRLNRVYEWKNIRIIDTPGIGAPGGKSDEEIARSVIDESDVICYVVTNDSIQETEFRFVNVLKAKAKPLIVLLNVKYNLRDSRRLEHFLKNQAKFIDNRRNGVLKGHLDRIADYAASQGVENYFSVIPAMLLAAQLSREPEHKAVADKLYAVSQVQDFLNSIRESLIYYGPIRRSQTLLGSTVGSIEAPKAWVNSQQQEYRRVILILEGKRSKFKDRIANAKEDGLRYFRTKVKKLFTDSKLRTSEFAEAHWQDKEDVLNRAWQAEPNSIKLNASIQQEYEEVSRRFKKEIESIINEIGGEMDLIFKLGGSSFKLNEQDSSTRWKNILTVAGAGIMLAGIGFALPVVVAIGGVIGVAAQFFKSKNTKRREAAAKIKEALTSQLERYEQQVLGSFDTDFNKHCKTVEADITKYFEILIASLKNIQGSLVSSEKSLDSLTMRLNKAYAKRVIDWCLDRYELLEDATIDREVISVKRDFGQQMTIHTRSEVSLQKSQADIESVLQEKFTLEY</sequence>
<dbReference type="AlphaFoldDB" id="A0A0M2PYG9"/>
<dbReference type="SUPFAM" id="SSF52540">
    <property type="entry name" value="P-loop containing nucleoside triphosphate hydrolases"/>
    <property type="match status" value="1"/>
</dbReference>
<dbReference type="STRING" id="317619.GCA_000332315_00848"/>
<dbReference type="InterPro" id="IPR007791">
    <property type="entry name" value="DjlA_N"/>
</dbReference>
<gene>
    <name evidence="5" type="ORF">PROH_10385</name>
</gene>
<keyword evidence="2" id="KW-1133">Transmembrane helix</keyword>
<dbReference type="eggNOG" id="COG1076">
    <property type="taxonomic scope" value="Bacteria"/>
</dbReference>
<dbReference type="GO" id="GO:0005525">
    <property type="term" value="F:GTP binding"/>
    <property type="evidence" value="ECO:0007669"/>
    <property type="project" value="InterPro"/>
</dbReference>
<accession>A0A0M2PYG9</accession>
<comment type="caution">
    <text evidence="5">The sequence shown here is derived from an EMBL/GenBank/DDBJ whole genome shotgun (WGS) entry which is preliminary data.</text>
</comment>
<organism evidence="5 6">
    <name type="scientific">Prochlorothrix hollandica PCC 9006 = CALU 1027</name>
    <dbReference type="NCBI Taxonomy" id="317619"/>
    <lineage>
        <taxon>Bacteria</taxon>
        <taxon>Bacillati</taxon>
        <taxon>Cyanobacteriota</taxon>
        <taxon>Cyanophyceae</taxon>
        <taxon>Prochlorotrichales</taxon>
        <taxon>Prochlorotrichaceae</taxon>
        <taxon>Prochlorothrix</taxon>
    </lineage>
</organism>
<name>A0A0M2PYG9_PROHO</name>
<feature type="domain" description="G" evidence="3">
    <location>
        <begin position="283"/>
        <end position="389"/>
    </location>
</feature>
<feature type="domain" description="Co-chaperone DjlA N-terminal" evidence="4">
    <location>
        <begin position="11"/>
        <end position="103"/>
    </location>
</feature>
<dbReference type="InterPro" id="IPR029024">
    <property type="entry name" value="TerB-like"/>
</dbReference>
<dbReference type="InterPro" id="IPR006073">
    <property type="entry name" value="GTP-bd"/>
</dbReference>
<evidence type="ECO:0008006" key="7">
    <source>
        <dbReference type="Google" id="ProtNLM"/>
    </source>
</evidence>
<dbReference type="Pfam" id="PF01926">
    <property type="entry name" value="MMR_HSR1"/>
    <property type="match status" value="1"/>
</dbReference>
<protein>
    <recommendedName>
        <fullName evidence="7">GTPase</fullName>
    </recommendedName>
</protein>
<feature type="coiled-coil region" evidence="1">
    <location>
        <begin position="201"/>
        <end position="266"/>
    </location>
</feature>
<keyword evidence="1" id="KW-0175">Coiled coil</keyword>
<dbReference type="Proteomes" id="UP000034681">
    <property type="component" value="Unassembled WGS sequence"/>
</dbReference>
<evidence type="ECO:0000313" key="6">
    <source>
        <dbReference type="Proteomes" id="UP000034681"/>
    </source>
</evidence>
<keyword evidence="6" id="KW-1185">Reference proteome</keyword>
<evidence type="ECO:0000313" key="5">
    <source>
        <dbReference type="EMBL" id="KKJ00128.1"/>
    </source>
</evidence>
<dbReference type="Gene3D" id="1.10.3680.10">
    <property type="entry name" value="TerB-like"/>
    <property type="match status" value="1"/>
</dbReference>
<evidence type="ECO:0000259" key="3">
    <source>
        <dbReference type="Pfam" id="PF01926"/>
    </source>
</evidence>
<dbReference type="eggNOG" id="COG0370">
    <property type="taxonomic scope" value="Bacteria"/>
</dbReference>
<evidence type="ECO:0000259" key="4">
    <source>
        <dbReference type="Pfam" id="PF05099"/>
    </source>
</evidence>
<evidence type="ECO:0000256" key="1">
    <source>
        <dbReference type="SAM" id="Coils"/>
    </source>
</evidence>
<dbReference type="Pfam" id="PF05099">
    <property type="entry name" value="TerB"/>
    <property type="match status" value="1"/>
</dbReference>
<dbReference type="Gene3D" id="3.40.50.300">
    <property type="entry name" value="P-loop containing nucleotide triphosphate hydrolases"/>
    <property type="match status" value="1"/>
</dbReference>
<dbReference type="OrthoDB" id="434560at2"/>
<dbReference type="CDD" id="cd00882">
    <property type="entry name" value="Ras_like_GTPase"/>
    <property type="match status" value="1"/>
</dbReference>
<keyword evidence="2" id="KW-0472">Membrane</keyword>
<dbReference type="EMBL" id="AJTX02000004">
    <property type="protein sequence ID" value="KKJ00128.1"/>
    <property type="molecule type" value="Genomic_DNA"/>
</dbReference>
<dbReference type="SUPFAM" id="SSF158682">
    <property type="entry name" value="TerB-like"/>
    <property type="match status" value="1"/>
</dbReference>
<feature type="transmembrane region" description="Helical" evidence="2">
    <location>
        <begin position="650"/>
        <end position="676"/>
    </location>
</feature>
<dbReference type="RefSeq" id="WP_017711474.1">
    <property type="nucleotide sequence ID" value="NZ_KB235933.1"/>
</dbReference>
<reference evidence="5" key="1">
    <citation type="submission" date="2012-04" db="EMBL/GenBank/DDBJ databases">
        <authorList>
            <person name="Borisov I.G."/>
            <person name="Ivanikova N.V."/>
            <person name="Pinevich A.V."/>
        </authorList>
    </citation>
    <scope>NUCLEOTIDE SEQUENCE</scope>
    <source>
        <strain evidence="5">CALU 1027</strain>
    </source>
</reference>
<dbReference type="InterPro" id="IPR027417">
    <property type="entry name" value="P-loop_NTPase"/>
</dbReference>